<evidence type="ECO:0000313" key="1">
    <source>
        <dbReference type="EMBL" id="KAI3789179.1"/>
    </source>
</evidence>
<name>A0ACB9H0B3_CICIN</name>
<dbReference type="EMBL" id="CM042009">
    <property type="protein sequence ID" value="KAI3789179.1"/>
    <property type="molecule type" value="Genomic_DNA"/>
</dbReference>
<dbReference type="Proteomes" id="UP001055811">
    <property type="component" value="Linkage Group LG01"/>
</dbReference>
<keyword evidence="2" id="KW-1185">Reference proteome</keyword>
<evidence type="ECO:0000313" key="2">
    <source>
        <dbReference type="Proteomes" id="UP001055811"/>
    </source>
</evidence>
<organism evidence="1 2">
    <name type="scientific">Cichorium intybus</name>
    <name type="common">Chicory</name>
    <dbReference type="NCBI Taxonomy" id="13427"/>
    <lineage>
        <taxon>Eukaryota</taxon>
        <taxon>Viridiplantae</taxon>
        <taxon>Streptophyta</taxon>
        <taxon>Embryophyta</taxon>
        <taxon>Tracheophyta</taxon>
        <taxon>Spermatophyta</taxon>
        <taxon>Magnoliopsida</taxon>
        <taxon>eudicotyledons</taxon>
        <taxon>Gunneridae</taxon>
        <taxon>Pentapetalae</taxon>
        <taxon>asterids</taxon>
        <taxon>campanulids</taxon>
        <taxon>Asterales</taxon>
        <taxon>Asteraceae</taxon>
        <taxon>Cichorioideae</taxon>
        <taxon>Cichorieae</taxon>
        <taxon>Cichoriinae</taxon>
        <taxon>Cichorium</taxon>
    </lineage>
</organism>
<protein>
    <submittedName>
        <fullName evidence="1">Uncharacterized protein</fullName>
    </submittedName>
</protein>
<comment type="caution">
    <text evidence="1">The sequence shown here is derived from an EMBL/GenBank/DDBJ whole genome shotgun (WGS) entry which is preliminary data.</text>
</comment>
<sequence length="118" mass="13433">MTLAFPIDTLRFNTCRLMNTDKISTPLSPISSYQWRKVKKFTQKQSNRVFQFNCKNEDLLMVICREGFTGMKRSRNDDGSGSAFQLKQPIILESSGQPQIMNGGSGQKLKTNDALMYL</sequence>
<reference evidence="2" key="1">
    <citation type="journal article" date="2022" name="Mol. Ecol. Resour.">
        <title>The genomes of chicory, endive, great burdock and yacon provide insights into Asteraceae palaeo-polyploidization history and plant inulin production.</title>
        <authorList>
            <person name="Fan W."/>
            <person name="Wang S."/>
            <person name="Wang H."/>
            <person name="Wang A."/>
            <person name="Jiang F."/>
            <person name="Liu H."/>
            <person name="Zhao H."/>
            <person name="Xu D."/>
            <person name="Zhang Y."/>
        </authorList>
    </citation>
    <scope>NUCLEOTIDE SEQUENCE [LARGE SCALE GENOMIC DNA]</scope>
    <source>
        <strain evidence="2">cv. Punajuju</strain>
    </source>
</reference>
<proteinExistence type="predicted"/>
<gene>
    <name evidence="1" type="ORF">L2E82_01969</name>
</gene>
<reference evidence="1 2" key="2">
    <citation type="journal article" date="2022" name="Mol. Ecol. Resour.">
        <title>The genomes of chicory, endive, great burdock and yacon provide insights into Asteraceae paleo-polyploidization history and plant inulin production.</title>
        <authorList>
            <person name="Fan W."/>
            <person name="Wang S."/>
            <person name="Wang H."/>
            <person name="Wang A."/>
            <person name="Jiang F."/>
            <person name="Liu H."/>
            <person name="Zhao H."/>
            <person name="Xu D."/>
            <person name="Zhang Y."/>
        </authorList>
    </citation>
    <scope>NUCLEOTIDE SEQUENCE [LARGE SCALE GENOMIC DNA]</scope>
    <source>
        <strain evidence="2">cv. Punajuju</strain>
        <tissue evidence="1">Leaves</tissue>
    </source>
</reference>
<accession>A0ACB9H0B3</accession>